<reference evidence="1 2" key="1">
    <citation type="submission" date="2018-12" db="EMBL/GenBank/DDBJ databases">
        <title>Complete genome sequence of Flaviflexus sp. H23T48.</title>
        <authorList>
            <person name="Bae J.-W."/>
            <person name="Lee J.-Y."/>
        </authorList>
    </citation>
    <scope>NUCLEOTIDE SEQUENCE [LARGE SCALE GENOMIC DNA]</scope>
    <source>
        <strain evidence="1 2">H23T48</strain>
    </source>
</reference>
<dbReference type="AlphaFoldDB" id="A0A3Q9G3Z8"/>
<dbReference type="KEGG" id="flh:EJ997_05550"/>
<organism evidence="1 2">
    <name type="scientific">Flaviflexus ciconiae</name>
    <dbReference type="NCBI Taxonomy" id="2496867"/>
    <lineage>
        <taxon>Bacteria</taxon>
        <taxon>Bacillati</taxon>
        <taxon>Actinomycetota</taxon>
        <taxon>Actinomycetes</taxon>
        <taxon>Actinomycetales</taxon>
        <taxon>Actinomycetaceae</taxon>
        <taxon>Flaviflexus</taxon>
    </lineage>
</organism>
<evidence type="ECO:0000313" key="2">
    <source>
        <dbReference type="Proteomes" id="UP000280344"/>
    </source>
</evidence>
<dbReference type="EMBL" id="CP034593">
    <property type="protein sequence ID" value="AZQ76882.1"/>
    <property type="molecule type" value="Genomic_DNA"/>
</dbReference>
<accession>A0A3Q9G3Z8</accession>
<gene>
    <name evidence="1" type="ORF">EJ997_05550</name>
</gene>
<protein>
    <submittedName>
        <fullName evidence="1">DUF3107 domain-containing protein</fullName>
    </submittedName>
</protein>
<keyword evidence="2" id="KW-1185">Reference proteome</keyword>
<dbReference type="Proteomes" id="UP000280344">
    <property type="component" value="Chromosome"/>
</dbReference>
<dbReference type="Pfam" id="PF11305">
    <property type="entry name" value="DUF3107"/>
    <property type="match status" value="1"/>
</dbReference>
<proteinExistence type="predicted"/>
<evidence type="ECO:0000313" key="1">
    <source>
        <dbReference type="EMBL" id="AZQ76882.1"/>
    </source>
</evidence>
<dbReference type="OrthoDB" id="3268468at2"/>
<name>A0A3Q9G3Z8_9ACTO</name>
<sequence length="74" mass="7992">MEIQIGIQNIARELTFEVDQTADEIAAAVTEAISSNGVFTVNDTKGRRAIVPVSTLAYVSTGEDEPRRVGFGHQ</sequence>
<dbReference type="InterPro" id="IPR021456">
    <property type="entry name" value="DUF3107"/>
</dbReference>
<dbReference type="RefSeq" id="WP_126703688.1">
    <property type="nucleotide sequence ID" value="NZ_CP034593.1"/>
</dbReference>